<proteinExistence type="predicted"/>
<dbReference type="Gene3D" id="3.40.50.300">
    <property type="entry name" value="P-loop containing nucleotide triphosphate hydrolases"/>
    <property type="match status" value="1"/>
</dbReference>
<evidence type="ECO:0000256" key="6">
    <source>
        <dbReference type="ARBA" id="ARBA00023004"/>
    </source>
</evidence>
<dbReference type="InterPro" id="IPR003593">
    <property type="entry name" value="AAA+_ATPase"/>
</dbReference>
<dbReference type="SMART" id="SM00382">
    <property type="entry name" value="AAA"/>
    <property type="match status" value="1"/>
</dbReference>
<dbReference type="RefSeq" id="WP_204414897.1">
    <property type="nucleotide sequence ID" value="NZ_JAFBED010000003.1"/>
</dbReference>
<dbReference type="PANTHER" id="PTHR42781">
    <property type="entry name" value="SPERMIDINE/PUTRESCINE IMPORT ATP-BINDING PROTEIN POTA"/>
    <property type="match status" value="1"/>
</dbReference>
<dbReference type="InterPro" id="IPR003439">
    <property type="entry name" value="ABC_transporter-like_ATP-bd"/>
</dbReference>
<comment type="caution">
    <text evidence="10">The sequence shown here is derived from an EMBL/GenBank/DDBJ whole genome shotgun (WGS) entry which is preliminary data.</text>
</comment>
<evidence type="ECO:0000256" key="7">
    <source>
        <dbReference type="ARBA" id="ARBA00023065"/>
    </source>
</evidence>
<feature type="domain" description="ABC transporter" evidence="9">
    <location>
        <begin position="2"/>
        <end position="232"/>
    </location>
</feature>
<dbReference type="InterPro" id="IPR050093">
    <property type="entry name" value="ABC_SmlMolc_Importer"/>
</dbReference>
<evidence type="ECO:0000313" key="10">
    <source>
        <dbReference type="EMBL" id="MBM7619702.1"/>
    </source>
</evidence>
<evidence type="ECO:0000256" key="4">
    <source>
        <dbReference type="ARBA" id="ARBA00022741"/>
    </source>
</evidence>
<sequence length="317" mass="35963">MIAIHDMKKAFKKSYVFESVSFTMTKGEILSIVGPSGTGKSTLLKCLAGLEEMSGGSFYIEEKEMTSIPASIRPVVMMFQQPFLFPHMTVLDNVMYGLKFQKRSKKENTAKARSFLAKVNLSDYENFMPYELSGGQQQRVALARALVTSPSLLLLDEPFSSLDNALRQETRDWVKRLLKEQNTTAIFVTHDIEEAMIMGDRVSVFGEGRLQQIGDPSDIYYHPKSTFVAEFYSDGFMLDPSTFVHTEKLHVIKHGETHARSWSATILNKRMKHGRVFYDIKLADNQKHVTILAEDIYQVGEKLLIGIVKEEDVITVE</sequence>
<evidence type="ECO:0000256" key="8">
    <source>
        <dbReference type="ARBA" id="ARBA00023136"/>
    </source>
</evidence>
<organism evidence="10 11">
    <name type="scientific">Sutcliffiella tianshenii</name>
    <dbReference type="NCBI Taxonomy" id="1463404"/>
    <lineage>
        <taxon>Bacteria</taxon>
        <taxon>Bacillati</taxon>
        <taxon>Bacillota</taxon>
        <taxon>Bacilli</taxon>
        <taxon>Bacillales</taxon>
        <taxon>Bacillaceae</taxon>
        <taxon>Sutcliffiella</taxon>
    </lineage>
</organism>
<keyword evidence="1" id="KW-0813">Transport</keyword>
<dbReference type="SUPFAM" id="SSF52540">
    <property type="entry name" value="P-loop containing nucleoside triphosphate hydrolases"/>
    <property type="match status" value="1"/>
</dbReference>
<dbReference type="CDD" id="cd03259">
    <property type="entry name" value="ABC_Carb_Solutes_like"/>
    <property type="match status" value="1"/>
</dbReference>
<evidence type="ECO:0000256" key="5">
    <source>
        <dbReference type="ARBA" id="ARBA00022840"/>
    </source>
</evidence>
<dbReference type="PROSITE" id="PS50893">
    <property type="entry name" value="ABC_TRANSPORTER_2"/>
    <property type="match status" value="1"/>
</dbReference>
<dbReference type="PROSITE" id="PS00211">
    <property type="entry name" value="ABC_TRANSPORTER_1"/>
    <property type="match status" value="1"/>
</dbReference>
<dbReference type="Pfam" id="PF00005">
    <property type="entry name" value="ABC_tran"/>
    <property type="match status" value="1"/>
</dbReference>
<dbReference type="GO" id="GO:0005524">
    <property type="term" value="F:ATP binding"/>
    <property type="evidence" value="ECO:0007669"/>
    <property type="project" value="UniProtKB-KW"/>
</dbReference>
<keyword evidence="8" id="KW-0472">Membrane</keyword>
<evidence type="ECO:0000256" key="1">
    <source>
        <dbReference type="ARBA" id="ARBA00022448"/>
    </source>
</evidence>
<dbReference type="EMBL" id="JAFBED010000003">
    <property type="protein sequence ID" value="MBM7619702.1"/>
    <property type="molecule type" value="Genomic_DNA"/>
</dbReference>
<keyword evidence="5 10" id="KW-0067">ATP-binding</keyword>
<evidence type="ECO:0000256" key="3">
    <source>
        <dbReference type="ARBA" id="ARBA00022496"/>
    </source>
</evidence>
<protein>
    <submittedName>
        <fullName evidence="10">Iron(III) transport system ATP-binding protein/sulfate transport system ATP-binding protein/putative spermidine/putrescine transport system ATP-binding protein</fullName>
    </submittedName>
</protein>
<evidence type="ECO:0000313" key="11">
    <source>
        <dbReference type="Proteomes" id="UP000737402"/>
    </source>
</evidence>
<dbReference type="InterPro" id="IPR017871">
    <property type="entry name" value="ABC_transporter-like_CS"/>
</dbReference>
<evidence type="ECO:0000256" key="2">
    <source>
        <dbReference type="ARBA" id="ARBA00022475"/>
    </source>
</evidence>
<keyword evidence="2" id="KW-1003">Cell membrane</keyword>
<keyword evidence="7" id="KW-0406">Ion transport</keyword>
<reference evidence="10 11" key="1">
    <citation type="submission" date="2021-01" db="EMBL/GenBank/DDBJ databases">
        <title>Genomic Encyclopedia of Type Strains, Phase IV (KMG-IV): sequencing the most valuable type-strain genomes for metagenomic binning, comparative biology and taxonomic classification.</title>
        <authorList>
            <person name="Goeker M."/>
        </authorList>
    </citation>
    <scope>NUCLEOTIDE SEQUENCE [LARGE SCALE GENOMIC DNA]</scope>
    <source>
        <strain evidence="10 11">DSM 25879</strain>
    </source>
</reference>
<keyword evidence="4" id="KW-0547">Nucleotide-binding</keyword>
<dbReference type="Proteomes" id="UP000737402">
    <property type="component" value="Unassembled WGS sequence"/>
</dbReference>
<name>A0ABS2NYJ0_9BACI</name>
<keyword evidence="3" id="KW-0410">Iron transport</keyword>
<accession>A0ABS2NYJ0</accession>
<gene>
    <name evidence="10" type="ORF">JOC95_001554</name>
</gene>
<dbReference type="PANTHER" id="PTHR42781:SF4">
    <property type="entry name" value="SPERMIDINE_PUTRESCINE IMPORT ATP-BINDING PROTEIN POTA"/>
    <property type="match status" value="1"/>
</dbReference>
<dbReference type="InterPro" id="IPR027417">
    <property type="entry name" value="P-loop_NTPase"/>
</dbReference>
<keyword evidence="6" id="KW-0408">Iron</keyword>
<keyword evidence="11" id="KW-1185">Reference proteome</keyword>
<dbReference type="InterPro" id="IPR015853">
    <property type="entry name" value="ABC_transpr_FbpC"/>
</dbReference>
<evidence type="ECO:0000259" key="9">
    <source>
        <dbReference type="PROSITE" id="PS50893"/>
    </source>
</evidence>